<name>A0ABQ5D451_9ASTR</name>
<sequence>MGSITDIKSVLSQKNLDIFCKNFHIPDEVHPLLPSRNQTIHEMPTGKIGVYTRFFEFANFRLPLSTFLVDVLRYYRIHISQLSVIAAAKVSHFEIMCRVHDCEPTVGLFRCFYVNSKNKGWMSFSKRPGHDAVCYTKPLDSLKGWNDHFFWVDAFACPASFSWHTSKSVSKDPFTQSTEFNAEHYASLVAYPAPFHKYLEPFLCLVGISYYSTLDQNTYPEFLYENGEEMNLLSFIHTADPMKVRIGERQRGKDEPKLLDTTVGRVVLLLLVAPARASSELEASVDKLFEEGGSGSHAEQGDSVSGGHDVGIPQVSETTMVFTEDAAPLQLRRQRKRKTVRLLAGAVLNPKVGVVALPTLPFITSSVFVTLEREDGAELYLLPGLPYLLLTMMTTVTSTVDPTTTTKEKFIESSIFGGGSSSGAEHTVGSFSGLTGSDFIVGGIRTVVSPDTDLLKAYIPQWSVTNGSCLDDGRTCREMVDEFAPPKFFASIHGMEHDELFIEFNVGAARQMSLSTEVRMRCEFNIREKRRLSAVVEEKNSLLKARDVEVASFKAQLLVKEAEDTEAIRLRAEVQTLADRNTVLEGEKSDLDVKVADLAPTVNVREQEVADLDAVVASVKLHNDNLSDQVHTLEVSSAGFQEKVTAYENFIGQLEKFQDDQIREMNEKSDKLDNDLVELALHLEEKFYPHLLTTISGRRWLLTYGLELAIAKCLNSTEYLSALGTTISKAIEKGMQEGLSTGITHGATDGVLTDVAAYNPSTEADYLSASQRLQSVNFSLITELNSNKDASVDTIMNLLHLENSLAERLGLTESQPHVDQLMVPIHHSSDRRVIGASALSLSLDVSSSRVQRIKENIANHRSALRDVFVPFSEPLSATALMGTKVISATTDTPTALSTTLASASTITPISIEDYEVAGTDGWEAVNKSVPNNVPVGMLIPFPMLMM</sequence>
<gene>
    <name evidence="2" type="ORF">Tco_0924166</name>
</gene>
<dbReference type="PANTHER" id="PTHR31099:SF41">
    <property type="entry name" value="TRANSPOSASE (PUTATIVE), GYPSY TYPE-RELATED"/>
    <property type="match status" value="1"/>
</dbReference>
<dbReference type="PANTHER" id="PTHR31099">
    <property type="entry name" value="OS06G0165300 PROTEIN"/>
    <property type="match status" value="1"/>
</dbReference>
<protein>
    <recommendedName>
        <fullName evidence="1">Transposase (putative) gypsy type domain-containing protein</fullName>
    </recommendedName>
</protein>
<evidence type="ECO:0000259" key="1">
    <source>
        <dbReference type="Pfam" id="PF04195"/>
    </source>
</evidence>
<dbReference type="InterPro" id="IPR007321">
    <property type="entry name" value="Transposase_28"/>
</dbReference>
<evidence type="ECO:0000313" key="3">
    <source>
        <dbReference type="Proteomes" id="UP001151760"/>
    </source>
</evidence>
<dbReference type="Pfam" id="PF04195">
    <property type="entry name" value="Transposase_28"/>
    <property type="match status" value="1"/>
</dbReference>
<organism evidence="2 3">
    <name type="scientific">Tanacetum coccineum</name>
    <dbReference type="NCBI Taxonomy" id="301880"/>
    <lineage>
        <taxon>Eukaryota</taxon>
        <taxon>Viridiplantae</taxon>
        <taxon>Streptophyta</taxon>
        <taxon>Embryophyta</taxon>
        <taxon>Tracheophyta</taxon>
        <taxon>Spermatophyta</taxon>
        <taxon>Magnoliopsida</taxon>
        <taxon>eudicotyledons</taxon>
        <taxon>Gunneridae</taxon>
        <taxon>Pentapetalae</taxon>
        <taxon>asterids</taxon>
        <taxon>campanulids</taxon>
        <taxon>Asterales</taxon>
        <taxon>Asteraceae</taxon>
        <taxon>Asteroideae</taxon>
        <taxon>Anthemideae</taxon>
        <taxon>Anthemidinae</taxon>
        <taxon>Tanacetum</taxon>
    </lineage>
</organism>
<keyword evidence="3" id="KW-1185">Reference proteome</keyword>
<proteinExistence type="predicted"/>
<reference evidence="2" key="2">
    <citation type="submission" date="2022-01" db="EMBL/GenBank/DDBJ databases">
        <authorList>
            <person name="Yamashiro T."/>
            <person name="Shiraishi A."/>
            <person name="Satake H."/>
            <person name="Nakayama K."/>
        </authorList>
    </citation>
    <scope>NUCLEOTIDE SEQUENCE</scope>
</reference>
<accession>A0ABQ5D451</accession>
<dbReference type="Proteomes" id="UP001151760">
    <property type="component" value="Unassembled WGS sequence"/>
</dbReference>
<reference evidence="2" key="1">
    <citation type="journal article" date="2022" name="Int. J. Mol. Sci.">
        <title>Draft Genome of Tanacetum Coccineum: Genomic Comparison of Closely Related Tanacetum-Family Plants.</title>
        <authorList>
            <person name="Yamashiro T."/>
            <person name="Shiraishi A."/>
            <person name="Nakayama K."/>
            <person name="Satake H."/>
        </authorList>
    </citation>
    <scope>NUCLEOTIDE SEQUENCE</scope>
</reference>
<evidence type="ECO:0000313" key="2">
    <source>
        <dbReference type="EMBL" id="GJT33747.1"/>
    </source>
</evidence>
<comment type="caution">
    <text evidence="2">The sequence shown here is derived from an EMBL/GenBank/DDBJ whole genome shotgun (WGS) entry which is preliminary data.</text>
</comment>
<dbReference type="EMBL" id="BQNB010014905">
    <property type="protein sequence ID" value="GJT33747.1"/>
    <property type="molecule type" value="Genomic_DNA"/>
</dbReference>
<feature type="domain" description="Transposase (putative) gypsy type" evidence="1">
    <location>
        <begin position="55"/>
        <end position="114"/>
    </location>
</feature>